<dbReference type="STRING" id="195883.A0A482X253"/>
<dbReference type="PANTHER" id="PTHR12409:SF0">
    <property type="entry name" value="PREFOLDIN SUBUNIT 3"/>
    <property type="match status" value="1"/>
</dbReference>
<dbReference type="GO" id="GO:0007021">
    <property type="term" value="P:tubulin complex assembly"/>
    <property type="evidence" value="ECO:0007669"/>
    <property type="project" value="TreeGrafter"/>
</dbReference>
<evidence type="ECO:0000313" key="5">
    <source>
        <dbReference type="EMBL" id="RZF39934.1"/>
    </source>
</evidence>
<dbReference type="Pfam" id="PF02996">
    <property type="entry name" value="Prefoldin"/>
    <property type="match status" value="1"/>
</dbReference>
<dbReference type="Proteomes" id="UP000291343">
    <property type="component" value="Unassembled WGS sequence"/>
</dbReference>
<dbReference type="GO" id="GO:0007017">
    <property type="term" value="P:microtubule-based process"/>
    <property type="evidence" value="ECO:0007669"/>
    <property type="project" value="TreeGrafter"/>
</dbReference>
<dbReference type="CDD" id="cd23156">
    <property type="entry name" value="Prefoldin_3"/>
    <property type="match status" value="1"/>
</dbReference>
<dbReference type="InParanoid" id="A0A482X253"/>
<comment type="subunit">
    <text evidence="3">Heterohexamer of two PFD-alpha type and four PFD-beta type subunits.</text>
</comment>
<dbReference type="GO" id="GO:0015631">
    <property type="term" value="F:tubulin binding"/>
    <property type="evidence" value="ECO:0007669"/>
    <property type="project" value="TreeGrafter"/>
</dbReference>
<dbReference type="FunFam" id="1.10.287.370:FF:000001">
    <property type="entry name" value="Prefoldin subunit 3"/>
    <property type="match status" value="1"/>
</dbReference>
<feature type="coiled-coil region" evidence="4">
    <location>
        <begin position="137"/>
        <end position="164"/>
    </location>
</feature>
<dbReference type="AlphaFoldDB" id="A0A482X253"/>
<evidence type="ECO:0000256" key="4">
    <source>
        <dbReference type="SAM" id="Coils"/>
    </source>
</evidence>
<name>A0A482X253_LAOST</name>
<accession>A0A482X253</accession>
<dbReference type="SMR" id="A0A482X253"/>
<evidence type="ECO:0000256" key="1">
    <source>
        <dbReference type="ARBA" id="ARBA00010048"/>
    </source>
</evidence>
<dbReference type="InterPro" id="IPR009053">
    <property type="entry name" value="Prefoldin"/>
</dbReference>
<gene>
    <name evidence="5" type="ORF">LSTR_LSTR002337</name>
</gene>
<dbReference type="GO" id="GO:0006457">
    <property type="term" value="P:protein folding"/>
    <property type="evidence" value="ECO:0007669"/>
    <property type="project" value="UniProtKB-UniRule"/>
</dbReference>
<evidence type="ECO:0000313" key="6">
    <source>
        <dbReference type="Proteomes" id="UP000291343"/>
    </source>
</evidence>
<dbReference type="InterPro" id="IPR016655">
    <property type="entry name" value="PFD3"/>
</dbReference>
<organism evidence="5 6">
    <name type="scientific">Laodelphax striatellus</name>
    <name type="common">Small brown planthopper</name>
    <name type="synonym">Delphax striatella</name>
    <dbReference type="NCBI Taxonomy" id="195883"/>
    <lineage>
        <taxon>Eukaryota</taxon>
        <taxon>Metazoa</taxon>
        <taxon>Ecdysozoa</taxon>
        <taxon>Arthropoda</taxon>
        <taxon>Hexapoda</taxon>
        <taxon>Insecta</taxon>
        <taxon>Pterygota</taxon>
        <taxon>Neoptera</taxon>
        <taxon>Paraneoptera</taxon>
        <taxon>Hemiptera</taxon>
        <taxon>Auchenorrhyncha</taxon>
        <taxon>Fulgoroidea</taxon>
        <taxon>Delphacidae</taxon>
        <taxon>Criomorphinae</taxon>
        <taxon>Laodelphax</taxon>
    </lineage>
</organism>
<protein>
    <recommendedName>
        <fullName evidence="3">Prefoldin subunit 3</fullName>
    </recommendedName>
</protein>
<keyword evidence="2 3" id="KW-0143">Chaperone</keyword>
<dbReference type="InterPro" id="IPR004127">
    <property type="entry name" value="Prefoldin_subunit_alpha"/>
</dbReference>
<dbReference type="PANTHER" id="PTHR12409">
    <property type="entry name" value="PREFOLDIN SUBUNIT 3"/>
    <property type="match status" value="1"/>
</dbReference>
<evidence type="ECO:0000256" key="2">
    <source>
        <dbReference type="ARBA" id="ARBA00023186"/>
    </source>
</evidence>
<dbReference type="EMBL" id="QKKF02019433">
    <property type="protein sequence ID" value="RZF39934.1"/>
    <property type="molecule type" value="Genomic_DNA"/>
</dbReference>
<dbReference type="OrthoDB" id="6375174at2759"/>
<keyword evidence="6" id="KW-1185">Reference proteome</keyword>
<keyword evidence="4" id="KW-0175">Coiled coil</keyword>
<dbReference type="GO" id="GO:0016272">
    <property type="term" value="C:prefoldin complex"/>
    <property type="evidence" value="ECO:0007669"/>
    <property type="project" value="UniProtKB-UniRule"/>
</dbReference>
<comment type="function">
    <text evidence="3">Binds specifically to cytosolic chaperonin (c-CPN) and transfers target proteins to it. Binds to nascent polypeptide chain and promotes folding in an environment in which there are many competing pathways for nonnative proteins.</text>
</comment>
<dbReference type="FunCoup" id="A0A482X253">
    <property type="interactions" value="1371"/>
</dbReference>
<sequence length="190" mass="21606">MEGDKEIVTETDKKKSFAGIPEAFFVDDVDVFMAKPENAGPTEAVIRKLDEQLSKYKFMEYNLSSKKRGLKSQIPDLEKSVDMINMLKKQQAINSGFDTQFLLSEQVFMKATVPPTDKVCLWMGANVMLEYTLDDALALLKKNINTANKNLGCVENDLDFLRDQITTMEVNMARVHNWDVKRRQAIKATS</sequence>
<comment type="similarity">
    <text evidence="1 3">Belongs to the prefoldin subunit alpha family.</text>
</comment>
<comment type="caution">
    <text evidence="5">The sequence shown here is derived from an EMBL/GenBank/DDBJ whole genome shotgun (WGS) entry which is preliminary data.</text>
</comment>
<dbReference type="GO" id="GO:0005737">
    <property type="term" value="C:cytoplasm"/>
    <property type="evidence" value="ECO:0007669"/>
    <property type="project" value="UniProtKB-ARBA"/>
</dbReference>
<proteinExistence type="inferred from homology"/>
<dbReference type="PIRSF" id="PIRSF016396">
    <property type="entry name" value="Prefoldin_subunit_3"/>
    <property type="match status" value="1"/>
</dbReference>
<reference evidence="5 6" key="1">
    <citation type="journal article" date="2017" name="Gigascience">
        <title>Genome sequence of the small brown planthopper, Laodelphax striatellus.</title>
        <authorList>
            <person name="Zhu J."/>
            <person name="Jiang F."/>
            <person name="Wang X."/>
            <person name="Yang P."/>
            <person name="Bao Y."/>
            <person name="Zhao W."/>
            <person name="Wang W."/>
            <person name="Lu H."/>
            <person name="Wang Q."/>
            <person name="Cui N."/>
            <person name="Li J."/>
            <person name="Chen X."/>
            <person name="Luo L."/>
            <person name="Yu J."/>
            <person name="Kang L."/>
            <person name="Cui F."/>
        </authorList>
    </citation>
    <scope>NUCLEOTIDE SEQUENCE [LARGE SCALE GENOMIC DNA]</scope>
    <source>
        <strain evidence="5">Lst14</strain>
    </source>
</reference>
<dbReference type="SUPFAM" id="SSF46579">
    <property type="entry name" value="Prefoldin"/>
    <property type="match status" value="1"/>
</dbReference>
<evidence type="ECO:0000256" key="3">
    <source>
        <dbReference type="PIRNR" id="PIRNR016396"/>
    </source>
</evidence>
<dbReference type="Gene3D" id="1.10.287.370">
    <property type="match status" value="1"/>
</dbReference>